<sequence>MLAEYEEDEEHSYRRAQEAFEKRELERAGGGKRVTVGGGSVRESYADLEGEPFFSYEEYTRYRELKSRDLYKLYHQLLAEPEIKDVELKGDVKGAFEDEDEWEDMNSYDKWVVQLFHREVVDMFGGLTVVDKALLPIGLMNMLRQSRFQWQG</sequence>
<dbReference type="Proteomes" id="UP001281003">
    <property type="component" value="Unassembled WGS sequence"/>
</dbReference>
<keyword evidence="2" id="KW-1185">Reference proteome</keyword>
<protein>
    <submittedName>
        <fullName evidence="1">Uncharacterized protein</fullName>
    </submittedName>
</protein>
<reference evidence="1" key="2">
    <citation type="submission" date="2023-07" db="EMBL/GenBank/DDBJ databases">
        <authorList>
            <consortium name="Lawrence Berkeley National Laboratory"/>
            <person name="Haridas S."/>
            <person name="Hensen N."/>
            <person name="Bonometti L."/>
            <person name="Westerberg I."/>
            <person name="Brannstrom I.O."/>
            <person name="Guillou S."/>
            <person name="Cros-Aarteil S."/>
            <person name="Calhoun S."/>
            <person name="Kuo A."/>
            <person name="Mondo S."/>
            <person name="Pangilinan J."/>
            <person name="Riley R."/>
            <person name="LaButti K."/>
            <person name="Andreopoulos B."/>
            <person name="Lipzen A."/>
            <person name="Chen C."/>
            <person name="Yanf M."/>
            <person name="Daum C."/>
            <person name="Ng V."/>
            <person name="Clum A."/>
            <person name="Steindorff A."/>
            <person name="Ohm R."/>
            <person name="Martin F."/>
            <person name="Silar P."/>
            <person name="Natvig D."/>
            <person name="Lalanne C."/>
            <person name="Gautier V."/>
            <person name="Ament-velasquez S.L."/>
            <person name="Kruys A."/>
            <person name="Hutchinson M.I."/>
            <person name="Powell A.J."/>
            <person name="Barry K."/>
            <person name="Miller A.N."/>
            <person name="Grigoriev I.V."/>
            <person name="Debuchy R."/>
            <person name="Gladieux P."/>
            <person name="Thoren M.H."/>
            <person name="Johannesson H."/>
        </authorList>
    </citation>
    <scope>NUCLEOTIDE SEQUENCE</scope>
    <source>
        <strain evidence="1">FGSC 1904</strain>
    </source>
</reference>
<organism evidence="1 2">
    <name type="scientific">Sordaria brevicollis</name>
    <dbReference type="NCBI Taxonomy" id="83679"/>
    <lineage>
        <taxon>Eukaryota</taxon>
        <taxon>Fungi</taxon>
        <taxon>Dikarya</taxon>
        <taxon>Ascomycota</taxon>
        <taxon>Pezizomycotina</taxon>
        <taxon>Sordariomycetes</taxon>
        <taxon>Sordariomycetidae</taxon>
        <taxon>Sordariales</taxon>
        <taxon>Sordariaceae</taxon>
        <taxon>Sordaria</taxon>
    </lineage>
</organism>
<dbReference type="PANTHER" id="PTHR37015:SF2">
    <property type="entry name" value="REVERSE TRANSCRIPTASE DOMAIN-CONTAINING PROTEIN"/>
    <property type="match status" value="1"/>
</dbReference>
<gene>
    <name evidence="1" type="ORF">B0T20DRAFT_344466</name>
</gene>
<evidence type="ECO:0000313" key="1">
    <source>
        <dbReference type="EMBL" id="KAK3402922.1"/>
    </source>
</evidence>
<evidence type="ECO:0000313" key="2">
    <source>
        <dbReference type="Proteomes" id="UP001281003"/>
    </source>
</evidence>
<reference evidence="1" key="1">
    <citation type="journal article" date="2023" name="Mol. Phylogenet. Evol.">
        <title>Genome-scale phylogeny and comparative genomics of the fungal order Sordariales.</title>
        <authorList>
            <person name="Hensen N."/>
            <person name="Bonometti L."/>
            <person name="Westerberg I."/>
            <person name="Brannstrom I.O."/>
            <person name="Guillou S."/>
            <person name="Cros-Aarteil S."/>
            <person name="Calhoun S."/>
            <person name="Haridas S."/>
            <person name="Kuo A."/>
            <person name="Mondo S."/>
            <person name="Pangilinan J."/>
            <person name="Riley R."/>
            <person name="LaButti K."/>
            <person name="Andreopoulos B."/>
            <person name="Lipzen A."/>
            <person name="Chen C."/>
            <person name="Yan M."/>
            <person name="Daum C."/>
            <person name="Ng V."/>
            <person name="Clum A."/>
            <person name="Steindorff A."/>
            <person name="Ohm R.A."/>
            <person name="Martin F."/>
            <person name="Silar P."/>
            <person name="Natvig D.O."/>
            <person name="Lalanne C."/>
            <person name="Gautier V."/>
            <person name="Ament-Velasquez S.L."/>
            <person name="Kruys A."/>
            <person name="Hutchinson M.I."/>
            <person name="Powell A.J."/>
            <person name="Barry K."/>
            <person name="Miller A.N."/>
            <person name="Grigoriev I.V."/>
            <person name="Debuchy R."/>
            <person name="Gladieux P."/>
            <person name="Hiltunen Thoren M."/>
            <person name="Johannesson H."/>
        </authorList>
    </citation>
    <scope>NUCLEOTIDE SEQUENCE</scope>
    <source>
        <strain evidence="1">FGSC 1904</strain>
    </source>
</reference>
<comment type="caution">
    <text evidence="1">The sequence shown here is derived from an EMBL/GenBank/DDBJ whole genome shotgun (WGS) entry which is preliminary data.</text>
</comment>
<proteinExistence type="predicted"/>
<dbReference type="EMBL" id="JAUTDP010000001">
    <property type="protein sequence ID" value="KAK3402922.1"/>
    <property type="molecule type" value="Genomic_DNA"/>
</dbReference>
<dbReference type="PANTHER" id="PTHR37015">
    <property type="entry name" value="REVERSE TRANSCRIPTASE DOMAIN-CONTAINING PROTEIN"/>
    <property type="match status" value="1"/>
</dbReference>
<dbReference type="AlphaFoldDB" id="A0AAE0UG50"/>
<name>A0AAE0UG50_SORBR</name>
<accession>A0AAE0UG50</accession>